<evidence type="ECO:0000256" key="15">
    <source>
        <dbReference type="ARBA" id="ARBA00048238"/>
    </source>
</evidence>
<dbReference type="EC" id="4.2.1.136" evidence="19"/>
<dbReference type="Proteomes" id="UP000823597">
    <property type="component" value="Unassembled WGS sequence"/>
</dbReference>
<dbReference type="PANTHER" id="PTHR12592">
    <property type="entry name" value="ATP-DEPENDENT (S)-NAD(P)H-HYDRATE DEHYDRATASE FAMILY MEMBER"/>
    <property type="match status" value="1"/>
</dbReference>
<keyword evidence="8 17" id="KW-0521">NADP</keyword>
<dbReference type="InterPro" id="IPR036652">
    <property type="entry name" value="YjeF_N_dom_sf"/>
</dbReference>
<comment type="catalytic activity">
    <reaction evidence="16 17 19">
        <text>(6S)-NADPHX + ADP = AMP + phosphate + NADPH + H(+)</text>
        <dbReference type="Rhea" id="RHEA:32235"/>
        <dbReference type="ChEBI" id="CHEBI:15378"/>
        <dbReference type="ChEBI" id="CHEBI:43474"/>
        <dbReference type="ChEBI" id="CHEBI:57783"/>
        <dbReference type="ChEBI" id="CHEBI:64076"/>
        <dbReference type="ChEBI" id="CHEBI:456215"/>
        <dbReference type="ChEBI" id="CHEBI:456216"/>
        <dbReference type="EC" id="4.2.1.136"/>
    </reaction>
</comment>
<protein>
    <recommendedName>
        <fullName evidence="19">Bifunctional NAD(P)H-hydrate repair enzyme</fullName>
    </recommendedName>
    <alternativeName>
        <fullName evidence="19">Nicotinamide nucleotide repair protein</fullName>
    </alternativeName>
    <domain>
        <recommendedName>
            <fullName evidence="19">ADP-dependent (S)-NAD(P)H-hydrate dehydratase</fullName>
            <ecNumber evidence="19">4.2.1.136</ecNumber>
        </recommendedName>
        <alternativeName>
            <fullName evidence="19">ADP-dependent NAD(P)HX dehydratase</fullName>
        </alternativeName>
    </domain>
    <domain>
        <recommendedName>
            <fullName evidence="19">NAD(P)H-hydrate epimerase</fullName>
            <ecNumber evidence="19">5.1.99.6</ecNumber>
        </recommendedName>
    </domain>
</protein>
<evidence type="ECO:0000313" key="22">
    <source>
        <dbReference type="EMBL" id="MBO8465609.1"/>
    </source>
</evidence>
<comment type="function">
    <text evidence="14 19">Bifunctional enzyme that catalyzes the epimerization of the S- and R-forms of NAD(P)HX and the dehydration of the S-form of NAD(P)HX at the expense of ADP, which is converted to AMP. This allows the repair of both epimers of NAD(P)HX, a damaged form of NAD(P)H that is a result of enzymatic or heat-dependent hydration.</text>
</comment>
<comment type="similarity">
    <text evidence="18">Belongs to the NnrE/AIBP family.</text>
</comment>
<dbReference type="HAMAP" id="MF_01965">
    <property type="entry name" value="NADHX_dehydratase"/>
    <property type="match status" value="1"/>
</dbReference>
<dbReference type="PANTHER" id="PTHR12592:SF0">
    <property type="entry name" value="ATP-DEPENDENT (S)-NAD(P)H-HYDRATE DEHYDRATASE"/>
    <property type="match status" value="1"/>
</dbReference>
<dbReference type="Pfam" id="PF01256">
    <property type="entry name" value="Carb_kinase"/>
    <property type="match status" value="1"/>
</dbReference>
<dbReference type="Pfam" id="PF03853">
    <property type="entry name" value="YjeF_N"/>
    <property type="match status" value="2"/>
</dbReference>
<dbReference type="HAMAP" id="MF_01966">
    <property type="entry name" value="NADHX_epimerase"/>
    <property type="match status" value="1"/>
</dbReference>
<dbReference type="PIRSF" id="PIRSF017184">
    <property type="entry name" value="Nnr"/>
    <property type="match status" value="1"/>
</dbReference>
<accession>A0A9D9I5D9</accession>
<comment type="similarity">
    <text evidence="17">Belongs to the NnrD/CARKD family.</text>
</comment>
<evidence type="ECO:0000256" key="8">
    <source>
        <dbReference type="ARBA" id="ARBA00022857"/>
    </source>
</evidence>
<dbReference type="CDD" id="cd01171">
    <property type="entry name" value="YXKO-related"/>
    <property type="match status" value="1"/>
</dbReference>
<dbReference type="Gene3D" id="3.40.1190.20">
    <property type="match status" value="1"/>
</dbReference>
<evidence type="ECO:0000256" key="14">
    <source>
        <dbReference type="ARBA" id="ARBA00025153"/>
    </source>
</evidence>
<comment type="caution">
    <text evidence="22">The sequence shown here is derived from an EMBL/GenBank/DDBJ whole genome shotgun (WGS) entry which is preliminary data.</text>
</comment>
<dbReference type="Gene3D" id="3.40.50.10260">
    <property type="entry name" value="YjeF N-terminal domain"/>
    <property type="match status" value="1"/>
</dbReference>
<feature type="binding site" evidence="17">
    <location>
        <position position="443"/>
    </location>
    <ligand>
        <name>AMP</name>
        <dbReference type="ChEBI" id="CHEBI:456215"/>
    </ligand>
</feature>
<gene>
    <name evidence="18" type="primary">nnrE</name>
    <name evidence="17" type="synonym">nnrD</name>
    <name evidence="22" type="ORF">IAB93_06410</name>
</gene>
<dbReference type="InterPro" id="IPR030677">
    <property type="entry name" value="Nnr"/>
</dbReference>
<evidence type="ECO:0000256" key="6">
    <source>
        <dbReference type="ARBA" id="ARBA00022741"/>
    </source>
</evidence>
<dbReference type="GO" id="GO:0052855">
    <property type="term" value="F:ADP-dependent NAD(P)H-hydrate dehydratase activity"/>
    <property type="evidence" value="ECO:0007669"/>
    <property type="project" value="UniProtKB-UniRule"/>
</dbReference>
<comment type="catalytic activity">
    <reaction evidence="2 18 19">
        <text>(6R)-NADPHX = (6S)-NADPHX</text>
        <dbReference type="Rhea" id="RHEA:32227"/>
        <dbReference type="ChEBI" id="CHEBI:64076"/>
        <dbReference type="ChEBI" id="CHEBI:64077"/>
        <dbReference type="EC" id="5.1.99.6"/>
    </reaction>
</comment>
<keyword evidence="11 18" id="KW-0413">Isomerase</keyword>
<dbReference type="GO" id="GO:0046872">
    <property type="term" value="F:metal ion binding"/>
    <property type="evidence" value="ECO:0007669"/>
    <property type="project" value="UniProtKB-UniRule"/>
</dbReference>
<evidence type="ECO:0000259" key="21">
    <source>
        <dbReference type="PROSITE" id="PS51385"/>
    </source>
</evidence>
<dbReference type="InterPro" id="IPR004443">
    <property type="entry name" value="YjeF_N_dom"/>
</dbReference>
<keyword evidence="13" id="KW-0511">Multifunctional enzyme</keyword>
<dbReference type="AlphaFoldDB" id="A0A9D9I5D9"/>
<sequence length="499" mass="52755">MRIYTGEDIRGADLYTILHEPVSREKLMERAAASVTERILETLNERGFGPNPSFKVFAGKGDNGADGRIIAGLLSKKGFYCRVLSIEDPDIEEVSREAACPDEIYIDALIGSGLKGPVRSRTASVIRNINGSGAFVISVDLPSGMPSEPFGHDGLCGNGRQSCCMVKADVTVAVEFPKLSMLTPLFGNFAGEIKIAPIGLCGGFEGSAGRAGTVLPEEFQYHYVDENLYMDFVKQGEKMCRFSKFSHKGDNGHLLAVCGHTGMTGAALLAVSGALRSGCGLVTARIPASERLAMHVAHPSAIVSCGEGDCFRDLPENMSRFTSVCVGCGLGTGKETAWALERLFGCGVPMVIDADALNLVSGSSRLRSALPEGSVLTPHLGELERLTGKWDGEAGKFEKAMALAREFSSVVVVKGAHTMTVSPDGKVFFNSTGCSGMAKGGSGDVLAGYIGGLLARGYPPLQAAVTGVCRHGLAGERAGRKWGQEAMNASDLADFFCFR</sequence>
<keyword evidence="6 17" id="KW-0547">Nucleotide-binding</keyword>
<dbReference type="GO" id="GO:0110051">
    <property type="term" value="P:metabolite repair"/>
    <property type="evidence" value="ECO:0007669"/>
    <property type="project" value="TreeGrafter"/>
</dbReference>
<dbReference type="PROSITE" id="PS51385">
    <property type="entry name" value="YJEF_N"/>
    <property type="match status" value="1"/>
</dbReference>
<evidence type="ECO:0000256" key="4">
    <source>
        <dbReference type="ARBA" id="ARBA00009524"/>
    </source>
</evidence>
<dbReference type="PROSITE" id="PS01050">
    <property type="entry name" value="YJEF_C_2"/>
    <property type="match status" value="1"/>
</dbReference>
<evidence type="ECO:0000259" key="20">
    <source>
        <dbReference type="PROSITE" id="PS51383"/>
    </source>
</evidence>
<name>A0A9D9I5D9_9BACT</name>
<feature type="binding site" evidence="18">
    <location>
        <begin position="62"/>
        <end position="66"/>
    </location>
    <ligand>
        <name>(6S)-NADPHX</name>
        <dbReference type="ChEBI" id="CHEBI:64076"/>
    </ligand>
</feature>
<evidence type="ECO:0000256" key="18">
    <source>
        <dbReference type="HAMAP-Rule" id="MF_01966"/>
    </source>
</evidence>
<evidence type="ECO:0000256" key="5">
    <source>
        <dbReference type="ARBA" id="ARBA00022723"/>
    </source>
</evidence>
<feature type="binding site" evidence="17">
    <location>
        <begin position="414"/>
        <end position="418"/>
    </location>
    <ligand>
        <name>AMP</name>
        <dbReference type="ChEBI" id="CHEBI:456215"/>
    </ligand>
</feature>
<comment type="catalytic activity">
    <reaction evidence="1 18 19">
        <text>(6R)-NADHX = (6S)-NADHX</text>
        <dbReference type="Rhea" id="RHEA:32215"/>
        <dbReference type="ChEBI" id="CHEBI:64074"/>
        <dbReference type="ChEBI" id="CHEBI:64075"/>
        <dbReference type="EC" id="5.1.99.6"/>
    </reaction>
</comment>
<evidence type="ECO:0000256" key="10">
    <source>
        <dbReference type="ARBA" id="ARBA00023027"/>
    </source>
</evidence>
<evidence type="ECO:0000256" key="12">
    <source>
        <dbReference type="ARBA" id="ARBA00023239"/>
    </source>
</evidence>
<dbReference type="NCBIfam" id="TIGR00196">
    <property type="entry name" value="yjeF_cterm"/>
    <property type="match status" value="1"/>
</dbReference>
<dbReference type="InterPro" id="IPR029056">
    <property type="entry name" value="Ribokinase-like"/>
</dbReference>
<feature type="binding site" evidence="17">
    <location>
        <position position="329"/>
    </location>
    <ligand>
        <name>(6S)-NADPHX</name>
        <dbReference type="ChEBI" id="CHEBI:64076"/>
    </ligand>
</feature>
<comment type="caution">
    <text evidence="18">Lacks conserved residue(s) required for the propagation of feature annotation.</text>
</comment>
<comment type="function">
    <text evidence="17">Catalyzes the dehydration of the S-form of NAD(P)HX at the expense of ADP, which is converted to AMP. Together with NAD(P)HX epimerase, which catalyzes the epimerization of the S- and R-forms, the enzyme allows the repair of both epimers of NAD(P)HX, a damaged form of NAD(P)H that is a result of enzymatic or heat-dependent hydration.</text>
</comment>
<evidence type="ECO:0000256" key="17">
    <source>
        <dbReference type="HAMAP-Rule" id="MF_01965"/>
    </source>
</evidence>
<reference evidence="22" key="1">
    <citation type="submission" date="2020-10" db="EMBL/GenBank/DDBJ databases">
        <authorList>
            <person name="Gilroy R."/>
        </authorList>
    </citation>
    <scope>NUCLEOTIDE SEQUENCE</scope>
    <source>
        <strain evidence="22">10037</strain>
    </source>
</reference>
<feature type="binding site" evidence="18">
    <location>
        <position position="143"/>
    </location>
    <ligand>
        <name>K(+)</name>
        <dbReference type="ChEBI" id="CHEBI:29103"/>
    </ligand>
</feature>
<feature type="binding site" evidence="17">
    <location>
        <position position="444"/>
    </location>
    <ligand>
        <name>(6S)-NADPHX</name>
        <dbReference type="ChEBI" id="CHEBI:64076"/>
    </ligand>
</feature>
<dbReference type="PROSITE" id="PS51383">
    <property type="entry name" value="YJEF_C_3"/>
    <property type="match status" value="1"/>
</dbReference>
<keyword evidence="9 18" id="KW-0630">Potassium</keyword>
<evidence type="ECO:0000256" key="7">
    <source>
        <dbReference type="ARBA" id="ARBA00022840"/>
    </source>
</evidence>
<feature type="binding site" evidence="17">
    <location>
        <position position="379"/>
    </location>
    <ligand>
        <name>(6S)-NADPHX</name>
        <dbReference type="ChEBI" id="CHEBI:64076"/>
    </ligand>
</feature>
<comment type="function">
    <text evidence="18">Catalyzes the epimerization of the S- and R-forms of NAD(P)HX, a damaged form of NAD(P)H that is a result of enzymatic or heat-dependent hydration. This is a prerequisite for the S-specific NAD(P)H-hydrate dehydratase to allow the repair of both epimers of NAD(P)HX.</text>
</comment>
<dbReference type="GO" id="GO:0005524">
    <property type="term" value="F:ATP binding"/>
    <property type="evidence" value="ECO:0007669"/>
    <property type="project" value="UniProtKB-UniRule"/>
</dbReference>
<comment type="catalytic activity">
    <reaction evidence="15 17 19">
        <text>(6S)-NADHX + ADP = AMP + phosphate + NADH + H(+)</text>
        <dbReference type="Rhea" id="RHEA:32223"/>
        <dbReference type="ChEBI" id="CHEBI:15378"/>
        <dbReference type="ChEBI" id="CHEBI:43474"/>
        <dbReference type="ChEBI" id="CHEBI:57945"/>
        <dbReference type="ChEBI" id="CHEBI:64074"/>
        <dbReference type="ChEBI" id="CHEBI:456215"/>
        <dbReference type="ChEBI" id="CHEBI:456216"/>
        <dbReference type="EC" id="4.2.1.136"/>
    </reaction>
</comment>
<dbReference type="GO" id="GO:0046496">
    <property type="term" value="P:nicotinamide nucleotide metabolic process"/>
    <property type="evidence" value="ECO:0007669"/>
    <property type="project" value="UniProtKB-UniRule"/>
</dbReference>
<feature type="domain" description="YjeF N-terminal" evidence="21">
    <location>
        <begin position="9"/>
        <end position="206"/>
    </location>
</feature>
<dbReference type="GO" id="GO:0052856">
    <property type="term" value="F:NAD(P)HX epimerase activity"/>
    <property type="evidence" value="ECO:0007669"/>
    <property type="project" value="UniProtKB-UniRule"/>
</dbReference>
<comment type="cofactor">
    <cofactor evidence="17">
        <name>Mg(2+)</name>
        <dbReference type="ChEBI" id="CHEBI:18420"/>
    </cofactor>
</comment>
<evidence type="ECO:0000256" key="1">
    <source>
        <dbReference type="ARBA" id="ARBA00000013"/>
    </source>
</evidence>
<dbReference type="SUPFAM" id="SSF53613">
    <property type="entry name" value="Ribokinase-like"/>
    <property type="match status" value="1"/>
</dbReference>
<comment type="subunit">
    <text evidence="17">Homotetramer.</text>
</comment>
<feature type="binding site" evidence="18">
    <location>
        <position position="107"/>
    </location>
    <ligand>
        <name>K(+)</name>
        <dbReference type="ChEBI" id="CHEBI:29103"/>
    </ligand>
</feature>
<organism evidence="22 23">
    <name type="scientific">Candidatus Merdivivens pullistercoris</name>
    <dbReference type="NCBI Taxonomy" id="2840873"/>
    <lineage>
        <taxon>Bacteria</taxon>
        <taxon>Pseudomonadati</taxon>
        <taxon>Bacteroidota</taxon>
        <taxon>Bacteroidia</taxon>
        <taxon>Bacteroidales</taxon>
        <taxon>Muribaculaceae</taxon>
        <taxon>Muribaculaceae incertae sedis</taxon>
        <taxon>Candidatus Merdivivens</taxon>
    </lineage>
</organism>
<evidence type="ECO:0000256" key="16">
    <source>
        <dbReference type="ARBA" id="ARBA00049209"/>
    </source>
</evidence>
<feature type="binding site" evidence="18">
    <location>
        <begin position="111"/>
        <end position="117"/>
    </location>
    <ligand>
        <name>(6S)-NADPHX</name>
        <dbReference type="ChEBI" id="CHEBI:64076"/>
    </ligand>
</feature>
<evidence type="ECO:0000256" key="9">
    <source>
        <dbReference type="ARBA" id="ARBA00022958"/>
    </source>
</evidence>
<dbReference type="EMBL" id="JADIME010000067">
    <property type="protein sequence ID" value="MBO8465609.1"/>
    <property type="molecule type" value="Genomic_DNA"/>
</dbReference>
<feature type="binding site" evidence="18">
    <location>
        <position position="63"/>
    </location>
    <ligand>
        <name>K(+)</name>
        <dbReference type="ChEBI" id="CHEBI:29103"/>
    </ligand>
</feature>
<comment type="cofactor">
    <cofactor evidence="18 19">
        <name>K(+)</name>
        <dbReference type="ChEBI" id="CHEBI:29103"/>
    </cofactor>
    <text evidence="18 19">Binds 1 potassium ion per subunit.</text>
</comment>
<feature type="binding site" evidence="18">
    <location>
        <position position="140"/>
    </location>
    <ligand>
        <name>(6S)-NADPHX</name>
        <dbReference type="ChEBI" id="CHEBI:64076"/>
    </ligand>
</feature>
<evidence type="ECO:0000256" key="3">
    <source>
        <dbReference type="ARBA" id="ARBA00006001"/>
    </source>
</evidence>
<keyword evidence="5 18" id="KW-0479">Metal-binding</keyword>
<dbReference type="InterPro" id="IPR000631">
    <property type="entry name" value="CARKD"/>
</dbReference>
<evidence type="ECO:0000256" key="13">
    <source>
        <dbReference type="ARBA" id="ARBA00023268"/>
    </source>
</evidence>
<evidence type="ECO:0000313" key="23">
    <source>
        <dbReference type="Proteomes" id="UP000823597"/>
    </source>
</evidence>
<evidence type="ECO:0000256" key="11">
    <source>
        <dbReference type="ARBA" id="ARBA00023235"/>
    </source>
</evidence>
<keyword evidence="7 17" id="KW-0067">ATP-binding</keyword>
<evidence type="ECO:0000256" key="19">
    <source>
        <dbReference type="PIRNR" id="PIRNR017184"/>
    </source>
</evidence>
<dbReference type="SUPFAM" id="SSF64153">
    <property type="entry name" value="YjeF N-terminal domain-like"/>
    <property type="match status" value="1"/>
</dbReference>
<keyword evidence="10 17" id="KW-0520">NAD</keyword>
<evidence type="ECO:0000256" key="2">
    <source>
        <dbReference type="ARBA" id="ARBA00000909"/>
    </source>
</evidence>
<feature type="domain" description="YjeF C-terminal" evidence="20">
    <location>
        <begin position="231"/>
        <end position="499"/>
    </location>
</feature>
<feature type="binding site" evidence="17">
    <location>
        <position position="266"/>
    </location>
    <ligand>
        <name>(6S)-NADPHX</name>
        <dbReference type="ChEBI" id="CHEBI:64076"/>
    </ligand>
</feature>
<keyword evidence="12 17" id="KW-0456">Lyase</keyword>
<proteinExistence type="inferred from homology"/>
<reference evidence="22" key="2">
    <citation type="journal article" date="2021" name="PeerJ">
        <title>Extensive microbial diversity within the chicken gut microbiome revealed by metagenomics and culture.</title>
        <authorList>
            <person name="Gilroy R."/>
            <person name="Ravi A."/>
            <person name="Getino M."/>
            <person name="Pursley I."/>
            <person name="Horton D.L."/>
            <person name="Alikhan N.F."/>
            <person name="Baker D."/>
            <person name="Gharbi K."/>
            <person name="Hall N."/>
            <person name="Watson M."/>
            <person name="Adriaenssens E.M."/>
            <person name="Foster-Nyarko E."/>
            <person name="Jarju S."/>
            <person name="Secka A."/>
            <person name="Antonio M."/>
            <person name="Oren A."/>
            <person name="Chaudhuri R.R."/>
            <person name="La Ragione R."/>
            <person name="Hildebrand F."/>
            <person name="Pallen M.J."/>
        </authorList>
    </citation>
    <scope>NUCLEOTIDE SEQUENCE</scope>
    <source>
        <strain evidence="22">10037</strain>
    </source>
</reference>
<dbReference type="InterPro" id="IPR017953">
    <property type="entry name" value="Carbohydrate_kinase_pred_CS"/>
</dbReference>
<dbReference type="EC" id="5.1.99.6" evidence="19"/>
<comment type="similarity">
    <text evidence="3 19">In the N-terminal section; belongs to the NnrE/AIBP family.</text>
</comment>
<comment type="similarity">
    <text evidence="4 19">In the C-terminal section; belongs to the NnrD/CARKD family.</text>
</comment>